<reference evidence="6" key="1">
    <citation type="journal article" date="2023" name="Insect Mol. Biol.">
        <title>Genome sequencing provides insights into the evolution of gene families encoding plant cell wall-degrading enzymes in longhorned beetles.</title>
        <authorList>
            <person name="Shin N.R."/>
            <person name="Okamura Y."/>
            <person name="Kirsch R."/>
            <person name="Pauchet Y."/>
        </authorList>
    </citation>
    <scope>NUCLEOTIDE SEQUENCE</scope>
    <source>
        <strain evidence="6">MMC_N1</strain>
    </source>
</reference>
<dbReference type="EMBL" id="JAPWTJ010000039">
    <property type="protein sequence ID" value="KAJ8984381.1"/>
    <property type="molecule type" value="Genomic_DNA"/>
</dbReference>
<evidence type="ECO:0000313" key="7">
    <source>
        <dbReference type="Proteomes" id="UP001162164"/>
    </source>
</evidence>
<evidence type="ECO:0000256" key="2">
    <source>
        <dbReference type="ARBA" id="ARBA00022692"/>
    </source>
</evidence>
<feature type="transmembrane region" description="Helical" evidence="5">
    <location>
        <begin position="57"/>
        <end position="78"/>
    </location>
</feature>
<proteinExistence type="predicted"/>
<name>A0ABQ9K1C1_9CUCU</name>
<feature type="transmembrane region" description="Helical" evidence="5">
    <location>
        <begin position="140"/>
        <end position="166"/>
    </location>
</feature>
<evidence type="ECO:0000256" key="4">
    <source>
        <dbReference type="ARBA" id="ARBA00023136"/>
    </source>
</evidence>
<gene>
    <name evidence="6" type="ORF">NQ317_003529</name>
</gene>
<dbReference type="PANTHER" id="PTHR19282">
    <property type="entry name" value="TETRASPANIN"/>
    <property type="match status" value="1"/>
</dbReference>
<dbReference type="InterPro" id="IPR008952">
    <property type="entry name" value="Tetraspanin_EC2_sf"/>
</dbReference>
<accession>A0ABQ9K1C1</accession>
<dbReference type="SUPFAM" id="SSF48652">
    <property type="entry name" value="Tetraspanin"/>
    <property type="match status" value="1"/>
</dbReference>
<dbReference type="Gene3D" id="1.10.1450.10">
    <property type="entry name" value="Tetraspanin"/>
    <property type="match status" value="1"/>
</dbReference>
<organism evidence="6 7">
    <name type="scientific">Molorchus minor</name>
    <dbReference type="NCBI Taxonomy" id="1323400"/>
    <lineage>
        <taxon>Eukaryota</taxon>
        <taxon>Metazoa</taxon>
        <taxon>Ecdysozoa</taxon>
        <taxon>Arthropoda</taxon>
        <taxon>Hexapoda</taxon>
        <taxon>Insecta</taxon>
        <taxon>Pterygota</taxon>
        <taxon>Neoptera</taxon>
        <taxon>Endopterygota</taxon>
        <taxon>Coleoptera</taxon>
        <taxon>Polyphaga</taxon>
        <taxon>Cucujiformia</taxon>
        <taxon>Chrysomeloidea</taxon>
        <taxon>Cerambycidae</taxon>
        <taxon>Lamiinae</taxon>
        <taxon>Monochamini</taxon>
        <taxon>Molorchus</taxon>
    </lineage>
</organism>
<sequence length="356" mass="40768">MFMAAYVARKVTKRLIKTVKTDKKTEKEKDKSPAFETNLIIRNGKLVRQISYNGIKFIAGLIAAFLIALTIFSFKLFLSAINIRNHLGYFINLVSRGDGEVLPSMQALPVLIFIIIDFTLMYAVYRIFDAEERPSMNRILFLLIITSLLIIIAILIFLFIIMAHIYGEHEGLHSGIVKAMRNYSNNSAYKKKIDRLQIEFQCCGSKKYDEWYNITWVDTSLAKKGASDNSQGNAPFSCCSISAVFPCIHHNIENSQRVYLYTPELNLSISTHGCYSRLREKKQQVGWIIIGNLFLYLLFQGLLLIFVRFLQTAHCESSKFEGHSRLYTMWLIGCYGGKKKSEEPPDLPPVPQELME</sequence>
<protein>
    <recommendedName>
        <fullName evidence="8">Tetraspanin</fullName>
    </recommendedName>
</protein>
<evidence type="ECO:0000256" key="3">
    <source>
        <dbReference type="ARBA" id="ARBA00022989"/>
    </source>
</evidence>
<evidence type="ECO:0008006" key="8">
    <source>
        <dbReference type="Google" id="ProtNLM"/>
    </source>
</evidence>
<keyword evidence="4 5" id="KW-0472">Membrane</keyword>
<dbReference type="PANTHER" id="PTHR19282:SF544">
    <property type="entry name" value="TETRASPANIN"/>
    <property type="match status" value="1"/>
</dbReference>
<feature type="transmembrane region" description="Helical" evidence="5">
    <location>
        <begin position="107"/>
        <end position="128"/>
    </location>
</feature>
<dbReference type="Proteomes" id="UP001162164">
    <property type="component" value="Unassembled WGS sequence"/>
</dbReference>
<keyword evidence="7" id="KW-1185">Reference proteome</keyword>
<comment type="subcellular location">
    <subcellularLocation>
        <location evidence="1">Membrane</location>
        <topology evidence="1">Multi-pass membrane protein</topology>
    </subcellularLocation>
</comment>
<dbReference type="Pfam" id="PF00335">
    <property type="entry name" value="Tetraspanin"/>
    <property type="match status" value="1"/>
</dbReference>
<evidence type="ECO:0000256" key="5">
    <source>
        <dbReference type="SAM" id="Phobius"/>
    </source>
</evidence>
<dbReference type="PRINTS" id="PR00218">
    <property type="entry name" value="PERIPHERNRDS"/>
</dbReference>
<keyword evidence="3 5" id="KW-1133">Transmembrane helix</keyword>
<evidence type="ECO:0000313" key="6">
    <source>
        <dbReference type="EMBL" id="KAJ8984381.1"/>
    </source>
</evidence>
<dbReference type="InterPro" id="IPR018499">
    <property type="entry name" value="Tetraspanin/Peripherin"/>
</dbReference>
<keyword evidence="2 5" id="KW-0812">Transmembrane</keyword>
<comment type="caution">
    <text evidence="6">The sequence shown here is derived from an EMBL/GenBank/DDBJ whole genome shotgun (WGS) entry which is preliminary data.</text>
</comment>
<feature type="transmembrane region" description="Helical" evidence="5">
    <location>
        <begin position="285"/>
        <end position="310"/>
    </location>
</feature>
<dbReference type="InterPro" id="IPR000830">
    <property type="entry name" value="Peripherin/rom-1"/>
</dbReference>
<evidence type="ECO:0000256" key="1">
    <source>
        <dbReference type="ARBA" id="ARBA00004141"/>
    </source>
</evidence>